<dbReference type="Proteomes" id="UP000434957">
    <property type="component" value="Unassembled WGS sequence"/>
</dbReference>
<evidence type="ECO:0000313" key="4">
    <source>
        <dbReference type="EMBL" id="KAE9011105.1"/>
    </source>
</evidence>
<feature type="signal peptide" evidence="2">
    <location>
        <begin position="1"/>
        <end position="20"/>
    </location>
</feature>
<keyword evidence="2" id="KW-0732">Signal</keyword>
<feature type="chain" id="PRO_5036167540" evidence="2">
    <location>
        <begin position="21"/>
        <end position="656"/>
    </location>
</feature>
<dbReference type="Proteomes" id="UP000435112">
    <property type="component" value="Unassembled WGS sequence"/>
</dbReference>
<accession>A0A6A4EMM3</accession>
<evidence type="ECO:0000313" key="5">
    <source>
        <dbReference type="EMBL" id="KAE9324281.1"/>
    </source>
</evidence>
<feature type="region of interest" description="Disordered" evidence="1">
    <location>
        <begin position="63"/>
        <end position="122"/>
    </location>
</feature>
<feature type="compositionally biased region" description="Polar residues" evidence="1">
    <location>
        <begin position="89"/>
        <end position="110"/>
    </location>
</feature>
<feature type="compositionally biased region" description="Acidic residues" evidence="1">
    <location>
        <begin position="68"/>
        <end position="84"/>
    </location>
</feature>
<evidence type="ECO:0000313" key="3">
    <source>
        <dbReference type="EMBL" id="KAE9006796.1"/>
    </source>
</evidence>
<comment type="caution">
    <text evidence="5">The sequence shown here is derived from an EMBL/GenBank/DDBJ whole genome shotgun (WGS) entry which is preliminary data.</text>
</comment>
<evidence type="ECO:0000313" key="8">
    <source>
        <dbReference type="Proteomes" id="UP000435112"/>
    </source>
</evidence>
<evidence type="ECO:0000313" key="7">
    <source>
        <dbReference type="Proteomes" id="UP000434957"/>
    </source>
</evidence>
<evidence type="ECO:0000256" key="2">
    <source>
        <dbReference type="SAM" id="SignalP"/>
    </source>
</evidence>
<dbReference type="EMBL" id="QXFT01001245">
    <property type="protein sequence ID" value="KAE9324281.1"/>
    <property type="molecule type" value="Genomic_DNA"/>
</dbReference>
<dbReference type="EMBL" id="QXFU01001249">
    <property type="protein sequence ID" value="KAE9006796.1"/>
    <property type="molecule type" value="Genomic_DNA"/>
</dbReference>
<keyword evidence="7" id="KW-1185">Reference proteome</keyword>
<evidence type="ECO:0000313" key="6">
    <source>
        <dbReference type="Proteomes" id="UP000429607"/>
    </source>
</evidence>
<gene>
    <name evidence="4" type="ORF">PR001_g16002</name>
    <name evidence="3" type="ORF">PR002_g16397</name>
    <name evidence="5" type="ORF">PR003_g16772</name>
</gene>
<protein>
    <submittedName>
        <fullName evidence="5">Uncharacterized protein</fullName>
    </submittedName>
</protein>
<evidence type="ECO:0000256" key="1">
    <source>
        <dbReference type="SAM" id="MobiDB-lite"/>
    </source>
</evidence>
<organism evidence="5 7">
    <name type="scientific">Phytophthora rubi</name>
    <dbReference type="NCBI Taxonomy" id="129364"/>
    <lineage>
        <taxon>Eukaryota</taxon>
        <taxon>Sar</taxon>
        <taxon>Stramenopiles</taxon>
        <taxon>Oomycota</taxon>
        <taxon>Peronosporomycetes</taxon>
        <taxon>Peronosporales</taxon>
        <taxon>Peronosporaceae</taxon>
        <taxon>Phytophthora</taxon>
    </lineage>
</organism>
<dbReference type="AlphaFoldDB" id="A0A6A4EMM3"/>
<reference evidence="5 7" key="1">
    <citation type="submission" date="2018-08" db="EMBL/GenBank/DDBJ databases">
        <title>Genomic investigation of the strawberry pathogen Phytophthora fragariae indicates pathogenicity is determined by transcriptional variation in three key races.</title>
        <authorList>
            <person name="Adams T.M."/>
            <person name="Armitage A.D."/>
            <person name="Sobczyk M.K."/>
            <person name="Bates H.J."/>
            <person name="Dunwell J.M."/>
            <person name="Nellist C.F."/>
            <person name="Harrison R.J."/>
        </authorList>
    </citation>
    <scope>NUCLEOTIDE SEQUENCE [LARGE SCALE GENOMIC DNA]</scope>
    <source>
        <strain evidence="4 6">SCRP249</strain>
        <strain evidence="3 8">SCRP324</strain>
        <strain evidence="5 7">SCRP333</strain>
    </source>
</reference>
<dbReference type="EMBL" id="QXFV01001237">
    <property type="protein sequence ID" value="KAE9011105.1"/>
    <property type="molecule type" value="Genomic_DNA"/>
</dbReference>
<dbReference type="Proteomes" id="UP000429607">
    <property type="component" value="Unassembled WGS sequence"/>
</dbReference>
<dbReference type="OrthoDB" id="110718at2759"/>
<name>A0A6A4EMM3_9STRA</name>
<sequence>MSRVAVLFAIFAAIFAGISSAKILTFGGWPRTSNPLATVAPTDAGNNFTATGVHVLKTAAPALKSSSGEDDSEDSDDSDSPDSDDTLHSAIQTELSPESSSDDGYSNRNGGVSDPDDSSDSIDSIDSIAVVEKVSASSESAASSGSTAAQFALGSVANATSTIESIYTNWVGPGAEFDTSFSSACYRKTHITKNCPVGYGYKLGACWAQCPYAYPVECGMECIRQNDDCGLEVATKVFAVTQAMMSYTTMGVFFKFWELAKGFQRAFKCVKAWLGLTKSLIKYIRYVKVSDPETPQEKLLAILYQTDNIVIDIPVAVTYCLGKKVPENVKLADRIVTTAETALREIMKHPDEIVSTWGNFTNFLKNVSMGDSVKSLNKNSITSLKSSLESNSTCGYDMKRLLDRTWMTIAEFRKHNPTMSENDIRIAMSKSSLVLNDIPIATNNCMGDLIAGSNEEKAYSTRETLRKTFGSIVEDLISSGTSSNGTYLKAEEYAFIVADKAAGFYAIWDQWAVGGVISEYFQPICGPTEYVGEIDDGPADKALGLATVQRAFNKSEGLWKKYGDGSVTITFKSVDTEDVTVNIKSGGDKIDEVDVPSGKTVTWKSNVTALGGKTLYLDRWRPGFLGLPGTGGGSLLLWVPRSTQGSLQLTAKLNVS</sequence>
<proteinExistence type="predicted"/>